<proteinExistence type="predicted"/>
<dbReference type="PANTHER" id="PTHR43278:SF4">
    <property type="entry name" value="NAD(P)H-DEPENDENT FMN-CONTAINING OXIDOREDUCTASE YWQN-RELATED"/>
    <property type="match status" value="1"/>
</dbReference>
<evidence type="ECO:0000256" key="2">
    <source>
        <dbReference type="ARBA" id="ARBA00022643"/>
    </source>
</evidence>
<accession>X1B9F7</accession>
<organism evidence="4">
    <name type="scientific">marine sediment metagenome</name>
    <dbReference type="NCBI Taxonomy" id="412755"/>
    <lineage>
        <taxon>unclassified sequences</taxon>
        <taxon>metagenomes</taxon>
        <taxon>ecological metagenomes</taxon>
    </lineage>
</organism>
<dbReference type="PANTHER" id="PTHR43278">
    <property type="entry name" value="NAD(P)H-DEPENDENT FMN-CONTAINING OXIDOREDUCTASE YWQN-RELATED"/>
    <property type="match status" value="1"/>
</dbReference>
<protein>
    <recommendedName>
        <fullName evidence="3">NADPH-dependent FMN reductase-like domain-containing protein</fullName>
    </recommendedName>
</protein>
<comment type="caution">
    <text evidence="4">The sequence shown here is derived from an EMBL/GenBank/DDBJ whole genome shotgun (WGS) entry which is preliminary data.</text>
</comment>
<dbReference type="Gene3D" id="3.40.50.360">
    <property type="match status" value="1"/>
</dbReference>
<evidence type="ECO:0000259" key="3">
    <source>
        <dbReference type="Pfam" id="PF03358"/>
    </source>
</evidence>
<sequence>EILGIVASPRKNGNTEVLVNEALKEAANLGAKTQLWKAAGKKIEGCTSCFACIPSGDCPIDDDMKELYSLLKQADGIIFGSPVYFWNVTSQAKAIMDRTFNLWITKSLKGKVGGAIACTWTRGTTPALQVINTFFSIQGMYTGGGFDVTASGYCETVAPGTLITTGLEADGKTPHNDPWAQARECAREMVYLINKLKGQ</sequence>
<evidence type="ECO:0000256" key="1">
    <source>
        <dbReference type="ARBA" id="ARBA00022630"/>
    </source>
</evidence>
<dbReference type="EMBL" id="BART01020795">
    <property type="protein sequence ID" value="GAG92419.1"/>
    <property type="molecule type" value="Genomic_DNA"/>
</dbReference>
<feature type="non-terminal residue" evidence="4">
    <location>
        <position position="1"/>
    </location>
</feature>
<feature type="domain" description="NADPH-dependent FMN reductase-like" evidence="3">
    <location>
        <begin position="2"/>
        <end position="146"/>
    </location>
</feature>
<gene>
    <name evidence="4" type="ORF">S01H4_38541</name>
</gene>
<evidence type="ECO:0000313" key="4">
    <source>
        <dbReference type="EMBL" id="GAG92419.1"/>
    </source>
</evidence>
<keyword evidence="2" id="KW-0288">FMN</keyword>
<dbReference type="Pfam" id="PF03358">
    <property type="entry name" value="FMN_red"/>
    <property type="match status" value="1"/>
</dbReference>
<keyword evidence="1" id="KW-0285">Flavoprotein</keyword>
<reference evidence="4" key="1">
    <citation type="journal article" date="2014" name="Front. Microbiol.">
        <title>High frequency of phylogenetically diverse reductive dehalogenase-homologous genes in deep subseafloor sedimentary metagenomes.</title>
        <authorList>
            <person name="Kawai M."/>
            <person name="Futagami T."/>
            <person name="Toyoda A."/>
            <person name="Takaki Y."/>
            <person name="Nishi S."/>
            <person name="Hori S."/>
            <person name="Arai W."/>
            <person name="Tsubouchi T."/>
            <person name="Morono Y."/>
            <person name="Uchiyama I."/>
            <person name="Ito T."/>
            <person name="Fujiyama A."/>
            <person name="Inagaki F."/>
            <person name="Takami H."/>
        </authorList>
    </citation>
    <scope>NUCLEOTIDE SEQUENCE</scope>
    <source>
        <strain evidence="4">Expedition CK06-06</strain>
    </source>
</reference>
<dbReference type="InterPro" id="IPR051796">
    <property type="entry name" value="ISF_SsuE-like"/>
</dbReference>
<dbReference type="AlphaFoldDB" id="X1B9F7"/>
<dbReference type="InterPro" id="IPR029039">
    <property type="entry name" value="Flavoprotein-like_sf"/>
</dbReference>
<dbReference type="SUPFAM" id="SSF52218">
    <property type="entry name" value="Flavoproteins"/>
    <property type="match status" value="1"/>
</dbReference>
<dbReference type="InterPro" id="IPR005025">
    <property type="entry name" value="FMN_Rdtase-like_dom"/>
</dbReference>
<name>X1B9F7_9ZZZZ</name>
<dbReference type="GO" id="GO:0016491">
    <property type="term" value="F:oxidoreductase activity"/>
    <property type="evidence" value="ECO:0007669"/>
    <property type="project" value="InterPro"/>
</dbReference>